<feature type="region of interest" description="Disordered" evidence="1">
    <location>
        <begin position="302"/>
        <end position="367"/>
    </location>
</feature>
<protein>
    <submittedName>
        <fullName evidence="3">Uncharacterized protein</fullName>
    </submittedName>
</protein>
<feature type="compositionally biased region" description="Low complexity" evidence="1">
    <location>
        <begin position="259"/>
        <end position="272"/>
    </location>
</feature>
<reference evidence="3 4" key="1">
    <citation type="submission" date="2015-07" db="EMBL/GenBank/DDBJ databases">
        <authorList>
            <person name="Cajimat M.N.B."/>
            <person name="Milazzo M.L."/>
            <person name="Fulhorst C.F."/>
        </authorList>
    </citation>
    <scope>NUCLEOTIDE SEQUENCE [LARGE SCALE GENOMIC DNA]</scope>
    <source>
        <strain evidence="3">Single colony</strain>
    </source>
</reference>
<feature type="transmembrane region" description="Helical" evidence="2">
    <location>
        <begin position="197"/>
        <end position="219"/>
    </location>
</feature>
<keyword evidence="4" id="KW-1185">Reference proteome</keyword>
<dbReference type="Proteomes" id="UP000199069">
    <property type="component" value="Unassembled WGS sequence"/>
</dbReference>
<name>A0A0K3CP10_RHOTO</name>
<keyword evidence="2" id="KW-1133">Transmembrane helix</keyword>
<dbReference type="EMBL" id="CWKI01000017">
    <property type="protein sequence ID" value="CTR11344.1"/>
    <property type="molecule type" value="Genomic_DNA"/>
</dbReference>
<keyword evidence="2" id="KW-0812">Transmembrane</keyword>
<dbReference type="AlphaFoldDB" id="A0A0K3CP10"/>
<feature type="transmembrane region" description="Helical" evidence="2">
    <location>
        <begin position="153"/>
        <end position="176"/>
    </location>
</feature>
<organism evidence="3 4">
    <name type="scientific">Rhodotorula toruloides</name>
    <name type="common">Yeast</name>
    <name type="synonym">Rhodosporidium toruloides</name>
    <dbReference type="NCBI Taxonomy" id="5286"/>
    <lineage>
        <taxon>Eukaryota</taxon>
        <taxon>Fungi</taxon>
        <taxon>Dikarya</taxon>
        <taxon>Basidiomycota</taxon>
        <taxon>Pucciniomycotina</taxon>
        <taxon>Microbotryomycetes</taxon>
        <taxon>Sporidiobolales</taxon>
        <taxon>Sporidiobolaceae</taxon>
        <taxon>Rhodotorula</taxon>
    </lineage>
</organism>
<feature type="transmembrane region" description="Helical" evidence="2">
    <location>
        <begin position="27"/>
        <end position="49"/>
    </location>
</feature>
<accession>A0A0K3CP10</accession>
<evidence type="ECO:0000313" key="3">
    <source>
        <dbReference type="EMBL" id="CTR11344.1"/>
    </source>
</evidence>
<feature type="transmembrane region" description="Helical" evidence="2">
    <location>
        <begin position="119"/>
        <end position="141"/>
    </location>
</feature>
<sequence length="378" mass="40880">MAAADSTPSSAAVLAQQQLVLLRVHSAVLSLLLSAVFYGIALSLAVCYFRRSAGQRGEPLFVLYQDLTTLITTDAMSSPRLTVPQTLEAWVGAMFAVEVKVYYVYRAVRVTKHRSFQALAILLGLGTICGFLGRAIIAVRIRLDAAIPPRQAVAWTLPAFAADGLLCALILVYELVYKRRAAVVTSSLVQQFTTVAVRSSVALLPLLYSMAVIMTVGFVTQKQVYIQTGLAMSRIFPFVSCCIVFTCLLERPSLGQRPLGTTTSDTLGTRTSAAKQSVQRPSFEQRPSQQLYNVAILSPEHPAHRDDAGEQEDSGGHDALHNEEFGKSRTQASPLTGPGASARVSRGARDERKSSDATKDEDEGGQISLRAFLAQSLV</sequence>
<gene>
    <name evidence="3" type="primary">FGENESH: predicted gene_17.63</name>
    <name evidence="3" type="ORF">BN2166_0072050</name>
</gene>
<feature type="transmembrane region" description="Helical" evidence="2">
    <location>
        <begin position="231"/>
        <end position="249"/>
    </location>
</feature>
<feature type="region of interest" description="Disordered" evidence="1">
    <location>
        <begin position="258"/>
        <end position="289"/>
    </location>
</feature>
<feature type="compositionally biased region" description="Basic and acidic residues" evidence="1">
    <location>
        <begin position="302"/>
        <end position="327"/>
    </location>
</feature>
<feature type="compositionally biased region" description="Polar residues" evidence="1">
    <location>
        <begin position="273"/>
        <end position="289"/>
    </location>
</feature>
<evidence type="ECO:0000256" key="1">
    <source>
        <dbReference type="SAM" id="MobiDB-lite"/>
    </source>
</evidence>
<proteinExistence type="predicted"/>
<evidence type="ECO:0000256" key="2">
    <source>
        <dbReference type="SAM" id="Phobius"/>
    </source>
</evidence>
<feature type="compositionally biased region" description="Basic and acidic residues" evidence="1">
    <location>
        <begin position="347"/>
        <end position="358"/>
    </location>
</feature>
<keyword evidence="2" id="KW-0472">Membrane</keyword>
<evidence type="ECO:0000313" key="4">
    <source>
        <dbReference type="Proteomes" id="UP000199069"/>
    </source>
</evidence>